<sequence length="207" mass="22114">MNLVIIGASGLAREVYDLAHICFSDSPDFKVKGFLSDGPSNIEEMGYPPVLGKVDEYVVESGDYFFCAIGNVHDRKKTVEIILSKGGEFVNLIHPTAIISPSVKLGKGIAIKAFCSIASDVEIGSFTYLQSSVIIGHDVQFGEYCHVNSFSFFAGNSKLENLCTVNAGAKLIQKALVEEGGTVGMGSVVLNKVKKGTTVFGVPAKRI</sequence>
<protein>
    <submittedName>
        <fullName evidence="3">NeuD/PglB/VioB family sugar acetyltransferase</fullName>
    </submittedName>
</protein>
<dbReference type="NCBIfam" id="TIGR03570">
    <property type="entry name" value="NeuD_NnaD"/>
    <property type="match status" value="1"/>
</dbReference>
<accession>A0ABW5BAG6</accession>
<dbReference type="Proteomes" id="UP001597414">
    <property type="component" value="Unassembled WGS sequence"/>
</dbReference>
<comment type="similarity">
    <text evidence="1">Belongs to the transferase hexapeptide repeat family.</text>
</comment>
<feature type="domain" description="PglD N-terminal" evidence="2">
    <location>
        <begin position="2"/>
        <end position="80"/>
    </location>
</feature>
<keyword evidence="4" id="KW-1185">Reference proteome</keyword>
<dbReference type="InterPro" id="IPR020019">
    <property type="entry name" value="AcTrfase_PglD-like"/>
</dbReference>
<evidence type="ECO:0000313" key="3">
    <source>
        <dbReference type="EMBL" id="MFD2201835.1"/>
    </source>
</evidence>
<evidence type="ECO:0000313" key="4">
    <source>
        <dbReference type="Proteomes" id="UP001597414"/>
    </source>
</evidence>
<reference evidence="4" key="1">
    <citation type="journal article" date="2019" name="Int. J. Syst. Evol. Microbiol.">
        <title>The Global Catalogue of Microorganisms (GCM) 10K type strain sequencing project: providing services to taxonomists for standard genome sequencing and annotation.</title>
        <authorList>
            <consortium name="The Broad Institute Genomics Platform"/>
            <consortium name="The Broad Institute Genome Sequencing Center for Infectious Disease"/>
            <person name="Wu L."/>
            <person name="Ma J."/>
        </authorList>
    </citation>
    <scope>NUCLEOTIDE SEQUENCE [LARGE SCALE GENOMIC DNA]</scope>
    <source>
        <strain evidence="4">KCTC 19812</strain>
    </source>
</reference>
<dbReference type="CDD" id="cd03360">
    <property type="entry name" value="LbH_AT_putative"/>
    <property type="match status" value="1"/>
</dbReference>
<dbReference type="SUPFAM" id="SSF51161">
    <property type="entry name" value="Trimeric LpxA-like enzymes"/>
    <property type="match status" value="1"/>
</dbReference>
<dbReference type="RefSeq" id="WP_380801893.1">
    <property type="nucleotide sequence ID" value="NZ_JBHUIV010000016.1"/>
</dbReference>
<comment type="caution">
    <text evidence="3">The sequence shown here is derived from an EMBL/GenBank/DDBJ whole genome shotgun (WGS) entry which is preliminary data.</text>
</comment>
<evidence type="ECO:0000256" key="1">
    <source>
        <dbReference type="ARBA" id="ARBA00007274"/>
    </source>
</evidence>
<dbReference type="PANTHER" id="PTHR43300:SF7">
    <property type="entry name" value="UDP-N-ACETYLBACILLOSAMINE N-ACETYLTRANSFERASE"/>
    <property type="match status" value="1"/>
</dbReference>
<dbReference type="Pfam" id="PF17836">
    <property type="entry name" value="PglD_N"/>
    <property type="match status" value="1"/>
</dbReference>
<dbReference type="InterPro" id="IPR011004">
    <property type="entry name" value="Trimer_LpxA-like_sf"/>
</dbReference>
<proteinExistence type="inferred from homology"/>
<dbReference type="InterPro" id="IPR050179">
    <property type="entry name" value="Trans_hexapeptide_repeat"/>
</dbReference>
<name>A0ABW5BAG6_9BACT</name>
<organism evidence="3 4">
    <name type="scientific">Shivajiella indica</name>
    <dbReference type="NCBI Taxonomy" id="872115"/>
    <lineage>
        <taxon>Bacteria</taxon>
        <taxon>Pseudomonadati</taxon>
        <taxon>Bacteroidota</taxon>
        <taxon>Cytophagia</taxon>
        <taxon>Cytophagales</taxon>
        <taxon>Cyclobacteriaceae</taxon>
        <taxon>Shivajiella</taxon>
    </lineage>
</organism>
<dbReference type="Gene3D" id="2.160.10.10">
    <property type="entry name" value="Hexapeptide repeat proteins"/>
    <property type="match status" value="1"/>
</dbReference>
<evidence type="ECO:0000259" key="2">
    <source>
        <dbReference type="Pfam" id="PF17836"/>
    </source>
</evidence>
<dbReference type="EMBL" id="JBHUIV010000016">
    <property type="protein sequence ID" value="MFD2201835.1"/>
    <property type="molecule type" value="Genomic_DNA"/>
</dbReference>
<gene>
    <name evidence="3" type="ORF">ACFSKV_09665</name>
</gene>
<dbReference type="PANTHER" id="PTHR43300">
    <property type="entry name" value="ACETYLTRANSFERASE"/>
    <property type="match status" value="1"/>
</dbReference>
<dbReference type="Gene3D" id="3.40.50.20">
    <property type="match status" value="1"/>
</dbReference>
<dbReference type="InterPro" id="IPR041561">
    <property type="entry name" value="PglD_N"/>
</dbReference>